<dbReference type="AlphaFoldDB" id="A0A4P9W3B3"/>
<organism evidence="2 3">
    <name type="scientific">Blyttiomyces helicus</name>
    <dbReference type="NCBI Taxonomy" id="388810"/>
    <lineage>
        <taxon>Eukaryota</taxon>
        <taxon>Fungi</taxon>
        <taxon>Fungi incertae sedis</taxon>
        <taxon>Chytridiomycota</taxon>
        <taxon>Chytridiomycota incertae sedis</taxon>
        <taxon>Chytridiomycetes</taxon>
        <taxon>Chytridiomycetes incertae sedis</taxon>
        <taxon>Blyttiomyces</taxon>
    </lineage>
</organism>
<keyword evidence="3" id="KW-1185">Reference proteome</keyword>
<accession>A0A4P9W3B3</accession>
<reference evidence="3" key="1">
    <citation type="journal article" date="2018" name="Nat. Microbiol.">
        <title>Leveraging single-cell genomics to expand the fungal tree of life.</title>
        <authorList>
            <person name="Ahrendt S.R."/>
            <person name="Quandt C.A."/>
            <person name="Ciobanu D."/>
            <person name="Clum A."/>
            <person name="Salamov A."/>
            <person name="Andreopoulos B."/>
            <person name="Cheng J.F."/>
            <person name="Woyke T."/>
            <person name="Pelin A."/>
            <person name="Henrissat B."/>
            <person name="Reynolds N.K."/>
            <person name="Benny G.L."/>
            <person name="Smith M.E."/>
            <person name="James T.Y."/>
            <person name="Grigoriev I.V."/>
        </authorList>
    </citation>
    <scope>NUCLEOTIDE SEQUENCE [LARGE SCALE GENOMIC DNA]</scope>
</reference>
<dbReference type="InterPro" id="IPR043502">
    <property type="entry name" value="DNA/RNA_pol_sf"/>
</dbReference>
<dbReference type="EMBL" id="KZ999925">
    <property type="protein sequence ID" value="RKO84606.1"/>
    <property type="molecule type" value="Genomic_DNA"/>
</dbReference>
<dbReference type="Gene3D" id="3.10.10.10">
    <property type="entry name" value="HIV Type 1 Reverse Transcriptase, subunit A, domain 1"/>
    <property type="match status" value="1"/>
</dbReference>
<feature type="compositionally biased region" description="Low complexity" evidence="1">
    <location>
        <begin position="77"/>
        <end position="91"/>
    </location>
</feature>
<gene>
    <name evidence="2" type="ORF">BDK51DRAFT_50899</name>
</gene>
<evidence type="ECO:0000256" key="1">
    <source>
        <dbReference type="SAM" id="MobiDB-lite"/>
    </source>
</evidence>
<dbReference type="InterPro" id="IPR043128">
    <property type="entry name" value="Rev_trsase/Diguanyl_cyclase"/>
</dbReference>
<feature type="region of interest" description="Disordered" evidence="1">
    <location>
        <begin position="296"/>
        <end position="334"/>
    </location>
</feature>
<dbReference type="SUPFAM" id="SSF56672">
    <property type="entry name" value="DNA/RNA polymerases"/>
    <property type="match status" value="1"/>
</dbReference>
<dbReference type="Proteomes" id="UP000269721">
    <property type="component" value="Unassembled WGS sequence"/>
</dbReference>
<name>A0A4P9W3B3_9FUNG</name>
<sequence length="334" mass="36564">MGRENFWAQSRTCWCRWTSQLEAQGGWCVMPPKTTTKDLLDPLRRRPAAGGRKPLRCPGSWTRFAASTRSRTRRCGRLSTSTCSPTRSPTSPREDVYTYSGGSGRRWERATRSFALSATATAYHGRPPRGEVRGMRGRTAYPRSSIISSTAMGKLVSKNAAEELSELPPPNAITSPMSIIEQKAGKVRQIGDYSGLNDQAEVPKYKTVTIRSVKELMSTTKRMAGNECRDAFLHIPMHPRECDRTILRGAGKLWRIGALFRLTQACLSFGSTTLRAWMGGDRGGDTDSDALRHLPLTTPGVPPQMGKSGDAAGGNRENCGLYPESLGGENIPPG</sequence>
<feature type="region of interest" description="Disordered" evidence="1">
    <location>
        <begin position="75"/>
        <end position="103"/>
    </location>
</feature>
<protein>
    <submittedName>
        <fullName evidence="2">Uncharacterized protein</fullName>
    </submittedName>
</protein>
<evidence type="ECO:0000313" key="3">
    <source>
        <dbReference type="Proteomes" id="UP000269721"/>
    </source>
</evidence>
<dbReference type="Gene3D" id="3.30.70.270">
    <property type="match status" value="1"/>
</dbReference>
<proteinExistence type="predicted"/>
<evidence type="ECO:0000313" key="2">
    <source>
        <dbReference type="EMBL" id="RKO84606.1"/>
    </source>
</evidence>